<dbReference type="GO" id="GO:0004497">
    <property type="term" value="F:monooxygenase activity"/>
    <property type="evidence" value="ECO:0007669"/>
    <property type="project" value="UniProtKB-KW"/>
</dbReference>
<comment type="similarity">
    <text evidence="1 5">Belongs to the cytochrome P450 family.</text>
</comment>
<dbReference type="InterPro" id="IPR017972">
    <property type="entry name" value="Cyt_P450_CS"/>
</dbReference>
<dbReference type="Pfam" id="PF00067">
    <property type="entry name" value="p450"/>
    <property type="match status" value="1"/>
</dbReference>
<dbReference type="InterPro" id="IPR002401">
    <property type="entry name" value="Cyt_P450_E_grp-I"/>
</dbReference>
<dbReference type="Gramene" id="ONIVA02G18910.1">
    <property type="protein sequence ID" value="ONIVA02G18910.1"/>
    <property type="gene ID" value="ONIVA02G18910"/>
</dbReference>
<keyword evidence="4 5" id="KW-0349">Heme</keyword>
<proteinExistence type="inferred from homology"/>
<keyword evidence="4 5" id="KW-0479">Metal-binding</keyword>
<comment type="cofactor">
    <cofactor evidence="4">
        <name>heme</name>
        <dbReference type="ChEBI" id="CHEBI:30413"/>
    </cofactor>
</comment>
<dbReference type="HOGENOM" id="CLU_001570_4_2_1"/>
<dbReference type="GO" id="GO:0005506">
    <property type="term" value="F:iron ion binding"/>
    <property type="evidence" value="ECO:0007669"/>
    <property type="project" value="InterPro"/>
</dbReference>
<dbReference type="AlphaFoldDB" id="A0A0E0G6W9"/>
<keyword evidence="3 6" id="KW-1133">Transmembrane helix</keyword>
<keyword evidence="6" id="KW-0472">Membrane</keyword>
<keyword evidence="8" id="KW-1185">Reference proteome</keyword>
<dbReference type="eggNOG" id="KOG0156">
    <property type="taxonomic scope" value="Eukaryota"/>
</dbReference>
<evidence type="ECO:0000256" key="2">
    <source>
        <dbReference type="ARBA" id="ARBA00022692"/>
    </source>
</evidence>
<name>A0A0E0G6W9_ORYNI</name>
<protein>
    <recommendedName>
        <fullName evidence="9">Cytochrome P450</fullName>
    </recommendedName>
</protein>
<reference evidence="7" key="2">
    <citation type="submission" date="2018-04" db="EMBL/GenBank/DDBJ databases">
        <title>OnivRS2 (Oryza nivara Reference Sequence Version 2).</title>
        <authorList>
            <person name="Zhang J."/>
            <person name="Kudrna D."/>
            <person name="Lee S."/>
            <person name="Talag J."/>
            <person name="Rajasekar S."/>
            <person name="Welchert J."/>
            <person name="Hsing Y.-I."/>
            <person name="Wing R.A."/>
        </authorList>
    </citation>
    <scope>NUCLEOTIDE SEQUENCE [LARGE SCALE GENOMIC DNA]</scope>
    <source>
        <strain evidence="7">SL10</strain>
    </source>
</reference>
<dbReference type="EnsemblPlants" id="ONIVA02G18910.1">
    <property type="protein sequence ID" value="ONIVA02G18910.1"/>
    <property type="gene ID" value="ONIVA02G18910"/>
</dbReference>
<evidence type="ECO:0000256" key="3">
    <source>
        <dbReference type="ARBA" id="ARBA00022989"/>
    </source>
</evidence>
<dbReference type="PRINTS" id="PR00385">
    <property type="entry name" value="P450"/>
</dbReference>
<dbReference type="CDD" id="cd11073">
    <property type="entry name" value="CYP76-like"/>
    <property type="match status" value="1"/>
</dbReference>
<evidence type="ECO:0000313" key="8">
    <source>
        <dbReference type="Proteomes" id="UP000006591"/>
    </source>
</evidence>
<keyword evidence="5" id="KW-0503">Monooxygenase</keyword>
<sequence>MVQARYGIEVSLGWAHTTMPAMAASLAWLLLALLLASLYTATHRIAAARRRLPPGPTPLPLVGNLLSVSRTSPHRSLARLAARYGPLMRVRLGVVDYVVVSSPAVADDIYHSRHNAHLSSRPPYDAWWGEKHRLNSVIALPPHAVWRAQRRLAMEEVMSPGRLDALAPLRREKVRELLVRVRRVAAARGDGDGELVPVEVGQAAFEGFLSILSSTMVSVDLADSDLRDVVREAAILAATPNVSDIFPAIAAADLQGYRRRMGELVARGYGIFEELLARRKGGREAGERRKDDLLDVVLDREDELKKESNPVLDRNAIKGLITDLMVAGTDTSSSTIEWAMAELLQNSESMQKVKDELRRVIGTRTQIEESDISHLPYLQAIIKETLRLHSNVPMSYYMAEATVEVQGYTIPKGTNIIVNIWAIHHQPNVWVDPDKFMPERFIGKDTNFFGKHPELIPFGGGRRICLGLPLAYRMVHVVLASLLFHFDWKLPEGAKKDGIDMSEKFGLVLSMATPLKALATRSCNDM</sequence>
<evidence type="ECO:0000256" key="5">
    <source>
        <dbReference type="RuleBase" id="RU000461"/>
    </source>
</evidence>
<evidence type="ECO:0000256" key="6">
    <source>
        <dbReference type="SAM" id="Phobius"/>
    </source>
</evidence>
<accession>A0A0E0G6W9</accession>
<feature type="transmembrane region" description="Helical" evidence="6">
    <location>
        <begin position="20"/>
        <end position="41"/>
    </location>
</feature>
<dbReference type="STRING" id="4536.A0A0E0G6W9"/>
<feature type="binding site" description="axial binding residue" evidence="4">
    <location>
        <position position="465"/>
    </location>
    <ligand>
        <name>heme</name>
        <dbReference type="ChEBI" id="CHEBI:30413"/>
    </ligand>
    <ligandPart>
        <name>Fe</name>
        <dbReference type="ChEBI" id="CHEBI:18248"/>
    </ligandPart>
</feature>
<evidence type="ECO:0000256" key="1">
    <source>
        <dbReference type="ARBA" id="ARBA00010617"/>
    </source>
</evidence>
<dbReference type="Proteomes" id="UP000006591">
    <property type="component" value="Chromosome 2"/>
</dbReference>
<dbReference type="PROSITE" id="PS00086">
    <property type="entry name" value="CYTOCHROME_P450"/>
    <property type="match status" value="1"/>
</dbReference>
<dbReference type="SUPFAM" id="SSF48264">
    <property type="entry name" value="Cytochrome P450"/>
    <property type="match status" value="1"/>
</dbReference>
<dbReference type="Gene3D" id="1.10.630.10">
    <property type="entry name" value="Cytochrome P450"/>
    <property type="match status" value="1"/>
</dbReference>
<dbReference type="PRINTS" id="PR00463">
    <property type="entry name" value="EP450I"/>
</dbReference>
<organism evidence="7">
    <name type="scientific">Oryza nivara</name>
    <name type="common">Indian wild rice</name>
    <name type="synonym">Oryza sativa f. spontanea</name>
    <dbReference type="NCBI Taxonomy" id="4536"/>
    <lineage>
        <taxon>Eukaryota</taxon>
        <taxon>Viridiplantae</taxon>
        <taxon>Streptophyta</taxon>
        <taxon>Embryophyta</taxon>
        <taxon>Tracheophyta</taxon>
        <taxon>Spermatophyta</taxon>
        <taxon>Magnoliopsida</taxon>
        <taxon>Liliopsida</taxon>
        <taxon>Poales</taxon>
        <taxon>Poaceae</taxon>
        <taxon>BOP clade</taxon>
        <taxon>Oryzoideae</taxon>
        <taxon>Oryzeae</taxon>
        <taxon>Oryzinae</taxon>
        <taxon>Oryza</taxon>
    </lineage>
</organism>
<keyword evidence="2 6" id="KW-0812">Transmembrane</keyword>
<dbReference type="GO" id="GO:0020037">
    <property type="term" value="F:heme binding"/>
    <property type="evidence" value="ECO:0007669"/>
    <property type="project" value="InterPro"/>
</dbReference>
<dbReference type="FunFam" id="1.10.630.10:FF:000163">
    <property type="entry name" value="Geraniol 8-hydroxylase"/>
    <property type="match status" value="1"/>
</dbReference>
<dbReference type="GO" id="GO:0016705">
    <property type="term" value="F:oxidoreductase activity, acting on paired donors, with incorporation or reduction of molecular oxygen"/>
    <property type="evidence" value="ECO:0007669"/>
    <property type="project" value="InterPro"/>
</dbReference>
<dbReference type="InterPro" id="IPR001128">
    <property type="entry name" value="Cyt_P450"/>
</dbReference>
<dbReference type="PANTHER" id="PTHR47950">
    <property type="entry name" value="CYTOCHROME P450, FAMILY 76, SUBFAMILY C, POLYPEPTIDE 5-RELATED"/>
    <property type="match status" value="1"/>
</dbReference>
<evidence type="ECO:0000256" key="4">
    <source>
        <dbReference type="PIRSR" id="PIRSR602401-1"/>
    </source>
</evidence>
<keyword evidence="4 5" id="KW-0408">Iron</keyword>
<evidence type="ECO:0008006" key="9">
    <source>
        <dbReference type="Google" id="ProtNLM"/>
    </source>
</evidence>
<keyword evidence="5" id="KW-0560">Oxidoreductase</keyword>
<dbReference type="InterPro" id="IPR036396">
    <property type="entry name" value="Cyt_P450_sf"/>
</dbReference>
<evidence type="ECO:0000313" key="7">
    <source>
        <dbReference type="EnsemblPlants" id="ONIVA02G18910.1"/>
    </source>
</evidence>
<dbReference type="PANTHER" id="PTHR47950:SF7">
    <property type="entry name" value="OS12G0196700 PROTEIN"/>
    <property type="match status" value="1"/>
</dbReference>
<reference evidence="7" key="1">
    <citation type="submission" date="2015-04" db="UniProtKB">
        <authorList>
            <consortium name="EnsemblPlants"/>
        </authorList>
    </citation>
    <scope>IDENTIFICATION</scope>
    <source>
        <strain evidence="7">SL10</strain>
    </source>
</reference>
<dbReference type="OMA" id="LAMEEVM"/>